<proteinExistence type="predicted"/>
<dbReference type="Proteomes" id="UP000324897">
    <property type="component" value="Chromosome 1"/>
</dbReference>
<protein>
    <submittedName>
        <fullName evidence="1">Uncharacterized protein</fullName>
    </submittedName>
</protein>
<evidence type="ECO:0000313" key="2">
    <source>
        <dbReference type="Proteomes" id="UP000324897"/>
    </source>
</evidence>
<sequence length="120" mass="13404">MDGWVCSRRIEHKRPPSIPRGTGARRVAAVSVQGSAPEAKRMMRLGLRSCSVGTAVHGRAPLPRTGTRFERDTDHFNLVCIAILLGATGQKSYCTRVQKWRLSVQKALMLVRVDSWSWDT</sequence>
<comment type="caution">
    <text evidence="1">The sequence shown here is derived from an EMBL/GenBank/DDBJ whole genome shotgun (WGS) entry which is preliminary data.</text>
</comment>
<dbReference type="Gramene" id="TVU29216">
    <property type="protein sequence ID" value="TVU29216"/>
    <property type="gene ID" value="EJB05_20774"/>
</dbReference>
<name>A0A5J9UZY1_9POAL</name>
<accession>A0A5J9UZY1</accession>
<dbReference type="EMBL" id="RWGY01000011">
    <property type="protein sequence ID" value="TVU29216.1"/>
    <property type="molecule type" value="Genomic_DNA"/>
</dbReference>
<organism evidence="1 2">
    <name type="scientific">Eragrostis curvula</name>
    <name type="common">weeping love grass</name>
    <dbReference type="NCBI Taxonomy" id="38414"/>
    <lineage>
        <taxon>Eukaryota</taxon>
        <taxon>Viridiplantae</taxon>
        <taxon>Streptophyta</taxon>
        <taxon>Embryophyta</taxon>
        <taxon>Tracheophyta</taxon>
        <taxon>Spermatophyta</taxon>
        <taxon>Magnoliopsida</taxon>
        <taxon>Liliopsida</taxon>
        <taxon>Poales</taxon>
        <taxon>Poaceae</taxon>
        <taxon>PACMAD clade</taxon>
        <taxon>Chloridoideae</taxon>
        <taxon>Eragrostideae</taxon>
        <taxon>Eragrostidinae</taxon>
        <taxon>Eragrostis</taxon>
    </lineage>
</organism>
<feature type="non-terminal residue" evidence="1">
    <location>
        <position position="1"/>
    </location>
</feature>
<reference evidence="1 2" key="1">
    <citation type="journal article" date="2019" name="Sci. Rep.">
        <title>A high-quality genome of Eragrostis curvula grass provides insights into Poaceae evolution and supports new strategies to enhance forage quality.</title>
        <authorList>
            <person name="Carballo J."/>
            <person name="Santos B.A.C.M."/>
            <person name="Zappacosta D."/>
            <person name="Garbus I."/>
            <person name="Selva J.P."/>
            <person name="Gallo C.A."/>
            <person name="Diaz A."/>
            <person name="Albertini E."/>
            <person name="Caccamo M."/>
            <person name="Echenique V."/>
        </authorList>
    </citation>
    <scope>NUCLEOTIDE SEQUENCE [LARGE SCALE GENOMIC DNA]</scope>
    <source>
        <strain evidence="2">cv. Victoria</strain>
        <tissue evidence="1">Leaf</tissue>
    </source>
</reference>
<evidence type="ECO:0000313" key="1">
    <source>
        <dbReference type="EMBL" id="TVU29216.1"/>
    </source>
</evidence>
<gene>
    <name evidence="1" type="ORF">EJB05_20774</name>
</gene>
<keyword evidence="2" id="KW-1185">Reference proteome</keyword>
<dbReference type="AlphaFoldDB" id="A0A5J9UZY1"/>